<reference evidence="3 4" key="1">
    <citation type="submission" date="2023-07" db="EMBL/GenBank/DDBJ databases">
        <title>Sorghum-associated microbial communities from plants grown in Nebraska, USA.</title>
        <authorList>
            <person name="Schachtman D."/>
        </authorList>
    </citation>
    <scope>NUCLEOTIDE SEQUENCE [LARGE SCALE GENOMIC DNA]</scope>
    <source>
        <strain evidence="3 4">3262</strain>
    </source>
</reference>
<dbReference type="PANTHER" id="PTHR33393:SF11">
    <property type="entry name" value="POLYGLUTAMINE SYNTHESIS ACCESSORY PROTEIN RV0574C-RELATED"/>
    <property type="match status" value="1"/>
</dbReference>
<comment type="caution">
    <text evidence="3">The sequence shown here is derived from an EMBL/GenBank/DDBJ whole genome shotgun (WGS) entry which is preliminary data.</text>
</comment>
<evidence type="ECO:0000256" key="1">
    <source>
        <dbReference type="ARBA" id="ARBA00005662"/>
    </source>
</evidence>
<dbReference type="CDD" id="cd07381">
    <property type="entry name" value="MPP_CapA"/>
    <property type="match status" value="1"/>
</dbReference>
<dbReference type="Gene3D" id="3.60.21.10">
    <property type="match status" value="1"/>
</dbReference>
<evidence type="ECO:0000313" key="4">
    <source>
        <dbReference type="Proteomes" id="UP001247620"/>
    </source>
</evidence>
<dbReference type="PANTHER" id="PTHR33393">
    <property type="entry name" value="POLYGLUTAMINE SYNTHESIS ACCESSORY PROTEIN RV0574C-RELATED"/>
    <property type="match status" value="1"/>
</dbReference>
<gene>
    <name evidence="3" type="ORF">J2W55_001708</name>
</gene>
<dbReference type="EMBL" id="JAVDUU010000002">
    <property type="protein sequence ID" value="MDR6941866.1"/>
    <property type="molecule type" value="Genomic_DNA"/>
</dbReference>
<evidence type="ECO:0000313" key="3">
    <source>
        <dbReference type="EMBL" id="MDR6941866.1"/>
    </source>
</evidence>
<dbReference type="Proteomes" id="UP001247620">
    <property type="component" value="Unassembled WGS sequence"/>
</dbReference>
<keyword evidence="4" id="KW-1185">Reference proteome</keyword>
<organism evidence="3 4">
    <name type="scientific">Mucilaginibacter pocheonensis</name>
    <dbReference type="NCBI Taxonomy" id="398050"/>
    <lineage>
        <taxon>Bacteria</taxon>
        <taxon>Pseudomonadati</taxon>
        <taxon>Bacteroidota</taxon>
        <taxon>Sphingobacteriia</taxon>
        <taxon>Sphingobacteriales</taxon>
        <taxon>Sphingobacteriaceae</taxon>
        <taxon>Mucilaginibacter</taxon>
    </lineage>
</organism>
<protein>
    <recommendedName>
        <fullName evidence="2">Capsule synthesis protein CapA domain-containing protein</fullName>
    </recommendedName>
</protein>
<evidence type="ECO:0000259" key="2">
    <source>
        <dbReference type="SMART" id="SM00854"/>
    </source>
</evidence>
<name>A0ABU1TAG6_9SPHI</name>
<dbReference type="InterPro" id="IPR052169">
    <property type="entry name" value="CW_Biosynth-Accessory"/>
</dbReference>
<dbReference type="SUPFAM" id="SSF56300">
    <property type="entry name" value="Metallo-dependent phosphatases"/>
    <property type="match status" value="1"/>
</dbReference>
<proteinExistence type="inferred from homology"/>
<dbReference type="Pfam" id="PF09587">
    <property type="entry name" value="PGA_cap"/>
    <property type="match status" value="1"/>
</dbReference>
<dbReference type="RefSeq" id="WP_310094269.1">
    <property type="nucleotide sequence ID" value="NZ_JAVDUU010000002.1"/>
</dbReference>
<dbReference type="PROSITE" id="PS51257">
    <property type="entry name" value="PROKAR_LIPOPROTEIN"/>
    <property type="match status" value="1"/>
</dbReference>
<dbReference type="InterPro" id="IPR029052">
    <property type="entry name" value="Metallo-depent_PP-like"/>
</dbReference>
<feature type="domain" description="Capsule synthesis protein CapA" evidence="2">
    <location>
        <begin position="63"/>
        <end position="307"/>
    </location>
</feature>
<comment type="similarity">
    <text evidence="1">Belongs to the CapA family.</text>
</comment>
<accession>A0ABU1TAG6</accession>
<dbReference type="SMART" id="SM00854">
    <property type="entry name" value="PGA_cap"/>
    <property type="match status" value="1"/>
</dbReference>
<sequence>MNMKGLFFVLRLFIMSVAGGALLFLQGCESPGTIKQPTIQHSKPLTREGLPHSAIPIHHDSVCVAAVGDIMLGTSYPDSTTLPPDSARDSFKAAAAELRNADVAFGNLEGTLVDTGAPAYFRLHQRSKPFLFRMPVKYASVLKDAGFNVVSLANNHINDFDENGRKSTVQALDSLGINYAGLLIRPSTVFELKGVKYGFCSFAPNANTVSIHNLQGAAQIIRKLKQHCDIVIVSFHGGGEGVDFEHVPFAVESYIGEKRGDVYAFAHNAIDAGADLIFGNGPHVNRAMEMYKNRLIAYSLGNFCTYKSVSVSGICGMAPLLKVYVNKKGEFLSGRILSFRQAHDKGLVRDTLNQAMLRIRMLTAMDFPDAGLNISDDGDITAVRSPIIPSQKLQRLRSENTPKNVNLRVNL</sequence>
<dbReference type="InterPro" id="IPR019079">
    <property type="entry name" value="Capsule_synth_CapA"/>
</dbReference>